<feature type="compositionally biased region" description="Basic and acidic residues" evidence="1">
    <location>
        <begin position="90"/>
        <end position="103"/>
    </location>
</feature>
<feature type="compositionally biased region" description="Acidic residues" evidence="1">
    <location>
        <begin position="116"/>
        <end position="129"/>
    </location>
</feature>
<feature type="region of interest" description="Disordered" evidence="1">
    <location>
        <begin position="55"/>
        <end position="181"/>
    </location>
</feature>
<dbReference type="AlphaFoldDB" id="A0A059AC11"/>
<reference evidence="2" key="1">
    <citation type="submission" date="2013-07" db="EMBL/GenBank/DDBJ databases">
        <title>The genome of Eucalyptus grandis.</title>
        <authorList>
            <person name="Schmutz J."/>
            <person name="Hayes R."/>
            <person name="Myburg A."/>
            <person name="Tuskan G."/>
            <person name="Grattapaglia D."/>
            <person name="Rokhsar D.S."/>
        </authorList>
    </citation>
    <scope>NUCLEOTIDE SEQUENCE</scope>
    <source>
        <tissue evidence="2">Leaf extractions</tissue>
    </source>
</reference>
<feature type="compositionally biased region" description="Basic and acidic residues" evidence="1">
    <location>
        <begin position="144"/>
        <end position="156"/>
    </location>
</feature>
<sequence>MAAEFVPPPPKEEPVDGADPARVPCTDDGDDDGEDALSLCNLSLYCDAADNSFADDEASTASSSSSSSSDHDGFFEIASSRCSGEEEIAEQEHSVADGPEKEVPVVPDGVRIGEVPDGDGDERDEDEAEPQCREGGIVRRRRRGREERRLRRREQSKGAVRVAEGPGIGPPPSRPCVREGIDGLRRARVTGFGQD</sequence>
<feature type="compositionally biased region" description="Low complexity" evidence="1">
    <location>
        <begin position="59"/>
        <end position="68"/>
    </location>
</feature>
<evidence type="ECO:0000313" key="2">
    <source>
        <dbReference type="EMBL" id="KCW51627.1"/>
    </source>
</evidence>
<name>A0A059AC11_EUCGR</name>
<dbReference type="InParanoid" id="A0A059AC11"/>
<feature type="region of interest" description="Disordered" evidence="1">
    <location>
        <begin position="1"/>
        <end position="36"/>
    </location>
</feature>
<dbReference type="Gramene" id="KCW51627">
    <property type="protein sequence ID" value="KCW51627"/>
    <property type="gene ID" value="EUGRSUZ_J01118"/>
</dbReference>
<gene>
    <name evidence="2" type="ORF">EUGRSUZ_J01118</name>
</gene>
<proteinExistence type="predicted"/>
<evidence type="ECO:0000256" key="1">
    <source>
        <dbReference type="SAM" id="MobiDB-lite"/>
    </source>
</evidence>
<dbReference type="EMBL" id="KK198762">
    <property type="protein sequence ID" value="KCW51627.1"/>
    <property type="molecule type" value="Genomic_DNA"/>
</dbReference>
<accession>A0A059AC11</accession>
<protein>
    <submittedName>
        <fullName evidence="2">Uncharacterized protein</fullName>
    </submittedName>
</protein>
<organism evidence="2">
    <name type="scientific">Eucalyptus grandis</name>
    <name type="common">Flooded gum</name>
    <dbReference type="NCBI Taxonomy" id="71139"/>
    <lineage>
        <taxon>Eukaryota</taxon>
        <taxon>Viridiplantae</taxon>
        <taxon>Streptophyta</taxon>
        <taxon>Embryophyta</taxon>
        <taxon>Tracheophyta</taxon>
        <taxon>Spermatophyta</taxon>
        <taxon>Magnoliopsida</taxon>
        <taxon>eudicotyledons</taxon>
        <taxon>Gunneridae</taxon>
        <taxon>Pentapetalae</taxon>
        <taxon>rosids</taxon>
        <taxon>malvids</taxon>
        <taxon>Myrtales</taxon>
        <taxon>Myrtaceae</taxon>
        <taxon>Myrtoideae</taxon>
        <taxon>Eucalypteae</taxon>
        <taxon>Eucalyptus</taxon>
    </lineage>
</organism>